<feature type="compositionally biased region" description="Low complexity" evidence="1">
    <location>
        <begin position="7"/>
        <end position="18"/>
    </location>
</feature>
<evidence type="ECO:0000256" key="1">
    <source>
        <dbReference type="SAM" id="MobiDB-lite"/>
    </source>
</evidence>
<dbReference type="InterPro" id="IPR038883">
    <property type="entry name" value="AN11006-like"/>
</dbReference>
<feature type="compositionally biased region" description="Basic and acidic residues" evidence="1">
    <location>
        <begin position="19"/>
        <end position="31"/>
    </location>
</feature>
<dbReference type="OrthoDB" id="3942472at2759"/>
<reference evidence="2" key="1">
    <citation type="journal article" date="2020" name="Stud. Mycol.">
        <title>101 Dothideomycetes genomes: a test case for predicting lifestyles and emergence of pathogens.</title>
        <authorList>
            <person name="Haridas S."/>
            <person name="Albert R."/>
            <person name="Binder M."/>
            <person name="Bloem J."/>
            <person name="Labutti K."/>
            <person name="Salamov A."/>
            <person name="Andreopoulos B."/>
            <person name="Baker S."/>
            <person name="Barry K."/>
            <person name="Bills G."/>
            <person name="Bluhm B."/>
            <person name="Cannon C."/>
            <person name="Castanera R."/>
            <person name="Culley D."/>
            <person name="Daum C."/>
            <person name="Ezra D."/>
            <person name="Gonzalez J."/>
            <person name="Henrissat B."/>
            <person name="Kuo A."/>
            <person name="Liang C."/>
            <person name="Lipzen A."/>
            <person name="Lutzoni F."/>
            <person name="Magnuson J."/>
            <person name="Mondo S."/>
            <person name="Nolan M."/>
            <person name="Ohm R."/>
            <person name="Pangilinan J."/>
            <person name="Park H.-J."/>
            <person name="Ramirez L."/>
            <person name="Alfaro M."/>
            <person name="Sun H."/>
            <person name="Tritt A."/>
            <person name="Yoshinaga Y."/>
            <person name="Zwiers L.-H."/>
            <person name="Turgeon B."/>
            <person name="Goodwin S."/>
            <person name="Spatafora J."/>
            <person name="Crous P."/>
            <person name="Grigoriev I."/>
        </authorList>
    </citation>
    <scope>NUCLEOTIDE SEQUENCE</scope>
    <source>
        <strain evidence="2">CBS 207.26</strain>
    </source>
</reference>
<evidence type="ECO:0000313" key="2">
    <source>
        <dbReference type="EMBL" id="KAF2188190.1"/>
    </source>
</evidence>
<dbReference type="PANTHER" id="PTHR42085">
    <property type="entry name" value="F-BOX DOMAIN-CONTAINING PROTEIN"/>
    <property type="match status" value="1"/>
</dbReference>
<feature type="region of interest" description="Disordered" evidence="1">
    <location>
        <begin position="1"/>
        <end position="41"/>
    </location>
</feature>
<name>A0A6A6EDJ6_9PEZI</name>
<organism evidence="2 3">
    <name type="scientific">Zopfia rhizophila CBS 207.26</name>
    <dbReference type="NCBI Taxonomy" id="1314779"/>
    <lineage>
        <taxon>Eukaryota</taxon>
        <taxon>Fungi</taxon>
        <taxon>Dikarya</taxon>
        <taxon>Ascomycota</taxon>
        <taxon>Pezizomycotina</taxon>
        <taxon>Dothideomycetes</taxon>
        <taxon>Dothideomycetes incertae sedis</taxon>
        <taxon>Zopfiaceae</taxon>
        <taxon>Zopfia</taxon>
    </lineage>
</organism>
<accession>A0A6A6EDJ6</accession>
<keyword evidence="3" id="KW-1185">Reference proteome</keyword>
<evidence type="ECO:0000313" key="3">
    <source>
        <dbReference type="Proteomes" id="UP000800200"/>
    </source>
</evidence>
<evidence type="ECO:0008006" key="4">
    <source>
        <dbReference type="Google" id="ProtNLM"/>
    </source>
</evidence>
<dbReference type="EMBL" id="ML994624">
    <property type="protein sequence ID" value="KAF2188190.1"/>
    <property type="molecule type" value="Genomic_DNA"/>
</dbReference>
<protein>
    <recommendedName>
        <fullName evidence="4">F-box domain-containing protein</fullName>
    </recommendedName>
</protein>
<dbReference type="PANTHER" id="PTHR42085:SF1">
    <property type="entry name" value="F-BOX DOMAIN-CONTAINING PROTEIN"/>
    <property type="match status" value="1"/>
</dbReference>
<gene>
    <name evidence="2" type="ORF">K469DRAFT_684928</name>
</gene>
<sequence>MTPPSPSYARATSSSSSKESSKSPKTKDVPPKKLKRPSSLSNHERQLALLLRHQKALTIKPMDPTKPCPLASLPSEVRVLIYRYVFDIQTIIITLPRMWKYGSFLWPNLLRVSRAVRHEASYEFYSRTSFEGTILELDFSPVKKWVKQLPVAHRLFLSRNQKLVLELMMNDRIHMPDGLLTEGFNYAGKTLRDLWEECRRFGNLYDIHGLEHRLHFVRFSRLADWFLWCGRPIHSEINWHHRLAFPNDVPWTYSSEEWARRTRQLVKDNMIRFLRDSIAVPALPCVQGAKISAKQKTVMKKEALNLLEGLNKVFRDLGEGVGEESNQDWERRVASLRRYLERW</sequence>
<dbReference type="AlphaFoldDB" id="A0A6A6EDJ6"/>
<proteinExistence type="predicted"/>
<dbReference type="Proteomes" id="UP000800200">
    <property type="component" value="Unassembled WGS sequence"/>
</dbReference>